<keyword evidence="4" id="KW-1185">Reference proteome</keyword>
<protein>
    <submittedName>
        <fullName evidence="3">Uncharacterized protein</fullName>
    </submittedName>
</protein>
<evidence type="ECO:0000313" key="3">
    <source>
        <dbReference type="EMBL" id="CAE78702.1"/>
    </source>
</evidence>
<organism evidence="3 4">
    <name type="scientific">Bdellovibrio bacteriovorus (strain ATCC 15356 / DSM 50701 / NCIMB 9529 / HD100)</name>
    <dbReference type="NCBI Taxonomy" id="264462"/>
    <lineage>
        <taxon>Bacteria</taxon>
        <taxon>Pseudomonadati</taxon>
        <taxon>Bdellovibrionota</taxon>
        <taxon>Bdellovibrionia</taxon>
        <taxon>Bdellovibrionales</taxon>
        <taxon>Pseudobdellovibrionaceae</taxon>
        <taxon>Bdellovibrio</taxon>
    </lineage>
</organism>
<dbReference type="EMBL" id="BX842648">
    <property type="protein sequence ID" value="CAE78702.1"/>
    <property type="molecule type" value="Genomic_DNA"/>
</dbReference>
<dbReference type="HOGENOM" id="CLU_1812001_0_0_7"/>
<dbReference type="Proteomes" id="UP000008080">
    <property type="component" value="Chromosome"/>
</dbReference>
<gene>
    <name evidence="3" type="ordered locus">Bd0746</name>
</gene>
<evidence type="ECO:0000256" key="2">
    <source>
        <dbReference type="SAM" id="SignalP"/>
    </source>
</evidence>
<reference evidence="3 4" key="1">
    <citation type="journal article" date="2004" name="Science">
        <title>A predator unmasked: life cycle of Bdellovibrio bacteriovorus from a genomic perspective.</title>
        <authorList>
            <person name="Rendulic S."/>
            <person name="Jagtap P."/>
            <person name="Rosinus A."/>
            <person name="Eppinger M."/>
            <person name="Baar C."/>
            <person name="Lanz C."/>
            <person name="Keller H."/>
            <person name="Lambert C."/>
            <person name="Evans K.J."/>
            <person name="Goesmann A."/>
            <person name="Meyer F."/>
            <person name="Sockett R.E."/>
            <person name="Schuster S.C."/>
        </authorList>
    </citation>
    <scope>NUCLEOTIDE SEQUENCE [LARGE SCALE GENOMIC DNA]</scope>
    <source>
        <strain evidence="4">ATCC 15356 / DSM 50701 / NCIMB 9529 / HD100</strain>
    </source>
</reference>
<accession>Q6MPU5</accession>
<evidence type="ECO:0000313" key="4">
    <source>
        <dbReference type="Proteomes" id="UP000008080"/>
    </source>
</evidence>
<dbReference type="STRING" id="264462.Bd0746"/>
<feature type="chain" id="PRO_5004277844" evidence="2">
    <location>
        <begin position="24"/>
        <end position="161"/>
    </location>
</feature>
<dbReference type="eggNOG" id="ENOG5032J17">
    <property type="taxonomic scope" value="Bacteria"/>
</dbReference>
<dbReference type="KEGG" id="bba:Bd0746"/>
<feature type="region of interest" description="Disordered" evidence="1">
    <location>
        <begin position="138"/>
        <end position="161"/>
    </location>
</feature>
<sequence length="161" mass="18577">MLLKTLFPIFLICLNSAFSVAVAAEKRNQLEELLIWKMSDELKLNTSDEKKFTEIVRDINKRKAQFSQELQASVDKMNKATTAKSKDEELTRYRKSLQSYGRMNEEEFDKLKPLLGPERMVQYLQIKQDLTNRIKTMLANPEATPGKAAKPLPSPKLIEEK</sequence>
<keyword evidence="2" id="KW-0732">Signal</keyword>
<proteinExistence type="predicted"/>
<name>Q6MPU5_BDEBA</name>
<dbReference type="AlphaFoldDB" id="Q6MPU5"/>
<feature type="signal peptide" evidence="2">
    <location>
        <begin position="1"/>
        <end position="23"/>
    </location>
</feature>
<evidence type="ECO:0000256" key="1">
    <source>
        <dbReference type="SAM" id="MobiDB-lite"/>
    </source>
</evidence>